<dbReference type="SUPFAM" id="SSF50249">
    <property type="entry name" value="Nucleic acid-binding proteins"/>
    <property type="match status" value="1"/>
</dbReference>
<dbReference type="PANTHER" id="PTHR47964">
    <property type="entry name" value="ATP-DEPENDENT DNA HELICASE HOMOLOG RECG, CHLOROPLASTIC"/>
    <property type="match status" value="1"/>
</dbReference>
<keyword evidence="4" id="KW-0238">DNA-binding</keyword>
<keyword evidence="5" id="KW-0234">DNA repair</keyword>
<dbReference type="Gene3D" id="2.40.50.140">
    <property type="entry name" value="Nucleic acid-binding proteins"/>
    <property type="match status" value="1"/>
</dbReference>
<comment type="caution">
    <text evidence="7">The sequence shown here is derived from an EMBL/GenBank/DDBJ whole genome shotgun (WGS) entry which is preliminary data.</text>
</comment>
<dbReference type="InterPro" id="IPR027417">
    <property type="entry name" value="P-loop_NTPase"/>
</dbReference>
<dbReference type="GO" id="GO:0005524">
    <property type="term" value="F:ATP binding"/>
    <property type="evidence" value="ECO:0007669"/>
    <property type="project" value="InterPro"/>
</dbReference>
<dbReference type="Proteomes" id="UP000229896">
    <property type="component" value="Unassembled WGS sequence"/>
</dbReference>
<dbReference type="SMART" id="SM00487">
    <property type="entry name" value="DEXDc"/>
    <property type="match status" value="1"/>
</dbReference>
<dbReference type="Pfam" id="PF00270">
    <property type="entry name" value="DEAD"/>
    <property type="match status" value="1"/>
</dbReference>
<dbReference type="CDD" id="cd04488">
    <property type="entry name" value="RecG_wedge_OBF"/>
    <property type="match status" value="1"/>
</dbReference>
<dbReference type="EMBL" id="PEXI01000014">
    <property type="protein sequence ID" value="PIU24572.1"/>
    <property type="molecule type" value="Genomic_DNA"/>
</dbReference>
<dbReference type="GO" id="GO:0016787">
    <property type="term" value="F:hydrolase activity"/>
    <property type="evidence" value="ECO:0007669"/>
    <property type="project" value="UniProtKB-KW"/>
</dbReference>
<sequence>MDLKTKVQFIKGVGPKIAEKLDKLGVKTVQDLLFYFPRAYLDYTKITKIGDLESSDIRTRTLGEDQNQNITIKVKIINIANRSTRRRKFTITEAMVADESSSIKVVWFNQPYLAKMLSASRELILNGKISFDRFSGQLQMESPTRTNYPRIVAVYSETVGISSGFISRLISNSKFLIPNINEYLPEEMIRKNNLMGIQQAILTLHQPDNSASIKKARERMAFDELFLFLLQKQLLKNDIQLQQAPAMKIDQNFLQKFVASLPFELTAAQKKVSWKIIQDLAKNKPMNRLLNGDVGSGKTIVAAFAAAVAVKNGFRVALMAPTEILANQHYKTLSKIFKLHGASVGLVTAAETKKLSAISRQLSADILVGTQALLHLKEPIGDLGLVIIDEQHRFGVSQREALINSKFQGPDPKKITANNYQPTANFRPHYLSMTATPIPRTMSLVVFANLDVSVIDEMPKNRKKIITKVISPAARQKAYDFVEAEAKVGHQTFVICPLIEDKETIKSNLFDEDKKTVVKEAERLQREVFPNLRIAMLHGKLKSQ</sequence>
<dbReference type="InterPro" id="IPR047112">
    <property type="entry name" value="RecG/Mfd"/>
</dbReference>
<evidence type="ECO:0000256" key="5">
    <source>
        <dbReference type="ARBA" id="ARBA00023204"/>
    </source>
</evidence>
<reference evidence="8" key="1">
    <citation type="submission" date="2017-09" db="EMBL/GenBank/DDBJ databases">
        <title>Depth-based differentiation of microbial function through sediment-hosted aquifers and enrichment of novel symbionts in the deep terrestrial subsurface.</title>
        <authorList>
            <person name="Probst A.J."/>
            <person name="Ladd B."/>
            <person name="Jarett J.K."/>
            <person name="Geller-Mcgrath D.E."/>
            <person name="Sieber C.M.K."/>
            <person name="Emerson J.B."/>
            <person name="Anantharaman K."/>
            <person name="Thomas B.C."/>
            <person name="Malmstrom R."/>
            <person name="Stieglmeier M."/>
            <person name="Klingl A."/>
            <person name="Woyke T."/>
            <person name="Ryan C.M."/>
            <person name="Banfield J.F."/>
        </authorList>
    </citation>
    <scope>NUCLEOTIDE SEQUENCE [LARGE SCALE GENOMIC DNA]</scope>
</reference>
<name>A0A2M6YCZ9_9BACT</name>
<dbReference type="PANTHER" id="PTHR47964:SF1">
    <property type="entry name" value="ATP-DEPENDENT DNA HELICASE HOMOLOG RECG, CHLOROPLASTIC"/>
    <property type="match status" value="1"/>
</dbReference>
<dbReference type="AlphaFoldDB" id="A0A2M6YCZ9"/>
<proteinExistence type="predicted"/>
<dbReference type="InterPro" id="IPR011545">
    <property type="entry name" value="DEAD/DEAH_box_helicase_dom"/>
</dbReference>
<dbReference type="Gene3D" id="1.10.150.20">
    <property type="entry name" value="5' to 3' exonuclease, C-terminal subdomain"/>
    <property type="match status" value="1"/>
</dbReference>
<evidence type="ECO:0000256" key="4">
    <source>
        <dbReference type="ARBA" id="ARBA00023125"/>
    </source>
</evidence>
<keyword evidence="3 7" id="KW-0347">Helicase</keyword>
<dbReference type="InterPro" id="IPR033454">
    <property type="entry name" value="RecG_wedge"/>
</dbReference>
<evidence type="ECO:0000256" key="3">
    <source>
        <dbReference type="ARBA" id="ARBA00022806"/>
    </source>
</evidence>
<evidence type="ECO:0000313" key="8">
    <source>
        <dbReference type="Proteomes" id="UP000229896"/>
    </source>
</evidence>
<dbReference type="GO" id="GO:0003678">
    <property type="term" value="F:DNA helicase activity"/>
    <property type="evidence" value="ECO:0007669"/>
    <property type="project" value="TreeGrafter"/>
</dbReference>
<feature type="non-terminal residue" evidence="7">
    <location>
        <position position="544"/>
    </location>
</feature>
<dbReference type="InterPro" id="IPR014001">
    <property type="entry name" value="Helicase_ATP-bd"/>
</dbReference>
<evidence type="ECO:0000256" key="2">
    <source>
        <dbReference type="ARBA" id="ARBA00022801"/>
    </source>
</evidence>
<feature type="domain" description="Helicase ATP-binding" evidence="6">
    <location>
        <begin position="279"/>
        <end position="455"/>
    </location>
</feature>
<keyword evidence="1" id="KW-0227">DNA damage</keyword>
<dbReference type="PROSITE" id="PS51192">
    <property type="entry name" value="HELICASE_ATP_BIND_1"/>
    <property type="match status" value="1"/>
</dbReference>
<organism evidence="7 8">
    <name type="scientific">Candidatus Berkelbacteria bacterium CG08_land_8_20_14_0_20_39_8</name>
    <dbReference type="NCBI Taxonomy" id="1974511"/>
    <lineage>
        <taxon>Bacteria</taxon>
        <taxon>Candidatus Berkelbacteria</taxon>
    </lineage>
</organism>
<dbReference type="GO" id="GO:0003677">
    <property type="term" value="F:DNA binding"/>
    <property type="evidence" value="ECO:0007669"/>
    <property type="project" value="UniProtKB-KW"/>
</dbReference>
<evidence type="ECO:0000256" key="1">
    <source>
        <dbReference type="ARBA" id="ARBA00022763"/>
    </source>
</evidence>
<dbReference type="Pfam" id="PF17191">
    <property type="entry name" value="RecG_wedge"/>
    <property type="match status" value="1"/>
</dbReference>
<evidence type="ECO:0000259" key="6">
    <source>
        <dbReference type="PROSITE" id="PS51192"/>
    </source>
</evidence>
<gene>
    <name evidence="7" type="ORF">COT12_00320</name>
</gene>
<dbReference type="Gene3D" id="3.40.50.300">
    <property type="entry name" value="P-loop containing nucleotide triphosphate hydrolases"/>
    <property type="match status" value="2"/>
</dbReference>
<keyword evidence="2" id="KW-0378">Hydrolase</keyword>
<dbReference type="GO" id="GO:0006281">
    <property type="term" value="P:DNA repair"/>
    <property type="evidence" value="ECO:0007669"/>
    <property type="project" value="UniProtKB-KW"/>
</dbReference>
<protein>
    <submittedName>
        <fullName evidence="7">DNA helicase RecG</fullName>
    </submittedName>
</protein>
<dbReference type="InterPro" id="IPR012340">
    <property type="entry name" value="NA-bd_OB-fold"/>
</dbReference>
<accession>A0A2M6YCZ9</accession>
<keyword evidence="3 7" id="KW-0067">ATP-binding</keyword>
<keyword evidence="3 7" id="KW-0547">Nucleotide-binding</keyword>
<dbReference type="SUPFAM" id="SSF52540">
    <property type="entry name" value="P-loop containing nucleoside triphosphate hydrolases"/>
    <property type="match status" value="1"/>
</dbReference>
<evidence type="ECO:0000313" key="7">
    <source>
        <dbReference type="EMBL" id="PIU24572.1"/>
    </source>
</evidence>